<protein>
    <submittedName>
        <fullName evidence="1">Uncharacterized protein</fullName>
    </submittedName>
</protein>
<dbReference type="Proteomes" id="UP000597656">
    <property type="component" value="Unassembled WGS sequence"/>
</dbReference>
<evidence type="ECO:0000313" key="2">
    <source>
        <dbReference type="Proteomes" id="UP000597656"/>
    </source>
</evidence>
<gene>
    <name evidence="1" type="ORF">GCM10011609_69560</name>
</gene>
<dbReference type="EMBL" id="BMNC01000014">
    <property type="protein sequence ID" value="GGN18572.1"/>
    <property type="molecule type" value="Genomic_DNA"/>
</dbReference>
<evidence type="ECO:0000313" key="1">
    <source>
        <dbReference type="EMBL" id="GGN18572.1"/>
    </source>
</evidence>
<keyword evidence="2" id="KW-1185">Reference proteome</keyword>
<accession>A0ABQ2ILX3</accession>
<comment type="caution">
    <text evidence="1">The sequence shown here is derived from an EMBL/GenBank/DDBJ whole genome shotgun (WGS) entry which is preliminary data.</text>
</comment>
<name>A0ABQ2ILX3_9PSEU</name>
<sequence length="711" mass="77472">MKSLSDLMEKLVRIEKPVEKTDPTVTALNVSPSEPEGYVWPGLRDVNTADRARVVLIEAAGAVGKTAAATALASALNWPLVDAAKAQVGSYSLSGLIHDALGFESNFLSEVAIGRAGVIVDALDEAHLKAGTTNFYAFLENVRRLADGAAESPSPNVILFSRPDTAELVRTFFAESGAPLSSVAIAFFDHSQACGFVISYIANQDRLFPDRDYGHALRNMEALNDLRDLRMKEIASALLTAEVDDLKERWLEVQSFLGYAPVLSVLGEYIAVRNPKAEQSVSIGSKLTARNVLLKIVSNLLEREHGKFQVQVNKKLLSMVSPHEEWRDSESAYNPSEQSIRLVSRRLGLALAISLPASLPPSIREPYEKDAVQFIADHPFIAGKGAVNVVFDDYIKAKAAVDIGCMTSLKPNSRESVKTVGPFFYQFVYEFTRGEDDSDPVALEESLVPLILSSHAKSMAGMSPNSFAYFQSGEDAALMLAGHNSVRRSMITFDVVGLTGVLPLIDRVSRGIVITDGGIVMGATGESFMLGPEVMLVCNELEVVADIISVDPTSRGEKQPPSRIRASKITVPNGKMSIEAPRPGSFEVVGDHSWPTLRKYLKEPVKGMYFIEQGRYVDLRAILRVFQQGLGHAPSVFAEKLDQGIVKNNPDRIAFLGKLQELKIVGKSGAYYYLDTDVLSKYGVGFSDIVQGEPTVNVMKFIGLLLGEDAH</sequence>
<reference evidence="2" key="1">
    <citation type="journal article" date="2019" name="Int. J. Syst. Evol. Microbiol.">
        <title>The Global Catalogue of Microorganisms (GCM) 10K type strain sequencing project: providing services to taxonomists for standard genome sequencing and annotation.</title>
        <authorList>
            <consortium name="The Broad Institute Genomics Platform"/>
            <consortium name="The Broad Institute Genome Sequencing Center for Infectious Disease"/>
            <person name="Wu L."/>
            <person name="Ma J."/>
        </authorList>
    </citation>
    <scope>NUCLEOTIDE SEQUENCE [LARGE SCALE GENOMIC DNA]</scope>
    <source>
        <strain evidence="2">CGMCC 4.7319</strain>
    </source>
</reference>
<proteinExistence type="predicted"/>
<dbReference type="RefSeq" id="WP_189159097.1">
    <property type="nucleotide sequence ID" value="NZ_BMNC01000014.1"/>
</dbReference>
<organism evidence="1 2">
    <name type="scientific">Lentzea pudingi</name>
    <dbReference type="NCBI Taxonomy" id="1789439"/>
    <lineage>
        <taxon>Bacteria</taxon>
        <taxon>Bacillati</taxon>
        <taxon>Actinomycetota</taxon>
        <taxon>Actinomycetes</taxon>
        <taxon>Pseudonocardiales</taxon>
        <taxon>Pseudonocardiaceae</taxon>
        <taxon>Lentzea</taxon>
    </lineage>
</organism>